<comment type="similarity">
    <text evidence="1">Belongs to the LysR transcriptional regulatory family.</text>
</comment>
<dbReference type="PANTHER" id="PTHR30126">
    <property type="entry name" value="HTH-TYPE TRANSCRIPTIONAL REGULATOR"/>
    <property type="match status" value="1"/>
</dbReference>
<reference evidence="6 8" key="1">
    <citation type="submission" date="2012-11" db="EMBL/GenBank/DDBJ databases">
        <title>Whole genome sequence of Acetobacter cibinongensis 4H-1.</title>
        <authorList>
            <person name="Azuma Y."/>
            <person name="Higashiura N."/>
            <person name="Hirakawa H."/>
            <person name="Matsushita K."/>
        </authorList>
    </citation>
    <scope>NUCLEOTIDE SEQUENCE [LARGE SCALE GENOMIC DNA]</scope>
    <source>
        <strain evidence="6 8">4H-1</strain>
    </source>
</reference>
<dbReference type="InterPro" id="IPR036390">
    <property type="entry name" value="WH_DNA-bd_sf"/>
</dbReference>
<protein>
    <submittedName>
        <fullName evidence="7">LysR family transcriptional regulator</fullName>
    </submittedName>
    <submittedName>
        <fullName evidence="6">Transcriptional regulator LysR</fullName>
    </submittedName>
</protein>
<dbReference type="Proteomes" id="UP000032671">
    <property type="component" value="Unassembled WGS sequence"/>
</dbReference>
<keyword evidence="4" id="KW-0804">Transcription</keyword>
<dbReference type="InterPro" id="IPR005119">
    <property type="entry name" value="LysR_subst-bd"/>
</dbReference>
<dbReference type="CDD" id="cd08420">
    <property type="entry name" value="PBP2_CysL_like"/>
    <property type="match status" value="1"/>
</dbReference>
<accession>A0A6N3ST65</accession>
<keyword evidence="3" id="KW-0238">DNA-binding</keyword>
<proteinExistence type="inferred from homology"/>
<dbReference type="EMBL" id="BJVU01000014">
    <property type="protein sequence ID" value="GEL59817.1"/>
    <property type="molecule type" value="Genomic_DNA"/>
</dbReference>
<comment type="caution">
    <text evidence="6">The sequence shown here is derived from an EMBL/GenBank/DDBJ whole genome shotgun (WGS) entry which is preliminary data.</text>
</comment>
<dbReference type="Pfam" id="PF00126">
    <property type="entry name" value="HTH_1"/>
    <property type="match status" value="1"/>
</dbReference>
<sequence>MTLEQLRIFIAVAEREHVTAASQALNLTQSAVSNAIAALEERYGLKLFDRVGRGIVLNEYGRLFLAEARAVMARAGQAEALLADLGTLKTGHLSIYASQTIASYWLPERLAQFRLLYPAITLDVQIGNSHEVAEAVIQGQCEVGLVEGVVSHPLLQQECIGQDHLTIIAYPTHPLVHKTSITADDLSQAVWVMREQGSGTRSSFEDALMQAGCCAASLNVGMTLPSNEAVLNATQNGVGLAGLSEYVVRTALAAGQVVALDVPLAPRFFQSLRHRERYHTRTAQAFLALLQTGRTNA</sequence>
<dbReference type="InterPro" id="IPR036388">
    <property type="entry name" value="WH-like_DNA-bd_sf"/>
</dbReference>
<dbReference type="InterPro" id="IPR000847">
    <property type="entry name" value="LysR_HTH_N"/>
</dbReference>
<evidence type="ECO:0000256" key="2">
    <source>
        <dbReference type="ARBA" id="ARBA00023015"/>
    </source>
</evidence>
<dbReference type="SUPFAM" id="SSF46785">
    <property type="entry name" value="Winged helix' DNA-binding domain"/>
    <property type="match status" value="1"/>
</dbReference>
<evidence type="ECO:0000313" key="6">
    <source>
        <dbReference type="EMBL" id="GAN60547.1"/>
    </source>
</evidence>
<evidence type="ECO:0000256" key="4">
    <source>
        <dbReference type="ARBA" id="ARBA00023163"/>
    </source>
</evidence>
<dbReference type="Gene3D" id="3.40.190.290">
    <property type="match status" value="1"/>
</dbReference>
<evidence type="ECO:0000313" key="8">
    <source>
        <dbReference type="Proteomes" id="UP000032671"/>
    </source>
</evidence>
<accession>A0A0D6N3G0</accession>
<dbReference type="PROSITE" id="PS50931">
    <property type="entry name" value="HTH_LYSR"/>
    <property type="match status" value="1"/>
</dbReference>
<dbReference type="STRING" id="1231339.Abci_012_020"/>
<dbReference type="RefSeq" id="WP_048838614.1">
    <property type="nucleotide sequence ID" value="NZ_BAMV01000012.1"/>
</dbReference>
<dbReference type="Proteomes" id="UP000321891">
    <property type="component" value="Unassembled WGS sequence"/>
</dbReference>
<dbReference type="AlphaFoldDB" id="A0A0D6N3G0"/>
<feature type="domain" description="HTH lysR-type" evidence="5">
    <location>
        <begin position="1"/>
        <end position="58"/>
    </location>
</feature>
<evidence type="ECO:0000256" key="1">
    <source>
        <dbReference type="ARBA" id="ARBA00009437"/>
    </source>
</evidence>
<name>A0A0D6N3G0_9PROT</name>
<dbReference type="PANTHER" id="PTHR30126:SF39">
    <property type="entry name" value="HTH-TYPE TRANSCRIPTIONAL REGULATOR CYSL"/>
    <property type="match status" value="1"/>
</dbReference>
<dbReference type="GO" id="GO:0000976">
    <property type="term" value="F:transcription cis-regulatory region binding"/>
    <property type="evidence" value="ECO:0007669"/>
    <property type="project" value="TreeGrafter"/>
</dbReference>
<reference evidence="7 9" key="2">
    <citation type="submission" date="2019-07" db="EMBL/GenBank/DDBJ databases">
        <title>Whole genome shotgun sequence of Acetobacter cibinongensis NBRC 16605.</title>
        <authorList>
            <person name="Hosoyama A."/>
            <person name="Uohara A."/>
            <person name="Ohji S."/>
            <person name="Ichikawa N."/>
        </authorList>
    </citation>
    <scope>NUCLEOTIDE SEQUENCE [LARGE SCALE GENOMIC DNA]</scope>
    <source>
        <strain evidence="7 9">NBRC 16605</strain>
    </source>
</reference>
<keyword evidence="9" id="KW-1185">Reference proteome</keyword>
<organism evidence="6 8">
    <name type="scientific">Acetobacter cibinongensis</name>
    <dbReference type="NCBI Taxonomy" id="146475"/>
    <lineage>
        <taxon>Bacteria</taxon>
        <taxon>Pseudomonadati</taxon>
        <taxon>Pseudomonadota</taxon>
        <taxon>Alphaproteobacteria</taxon>
        <taxon>Acetobacterales</taxon>
        <taxon>Acetobacteraceae</taxon>
        <taxon>Acetobacter</taxon>
    </lineage>
</organism>
<dbReference type="Pfam" id="PF03466">
    <property type="entry name" value="LysR_substrate"/>
    <property type="match status" value="1"/>
</dbReference>
<dbReference type="Gene3D" id="1.10.10.10">
    <property type="entry name" value="Winged helix-like DNA-binding domain superfamily/Winged helix DNA-binding domain"/>
    <property type="match status" value="1"/>
</dbReference>
<dbReference type="PRINTS" id="PR00039">
    <property type="entry name" value="HTHLYSR"/>
</dbReference>
<dbReference type="GO" id="GO:0003700">
    <property type="term" value="F:DNA-binding transcription factor activity"/>
    <property type="evidence" value="ECO:0007669"/>
    <property type="project" value="InterPro"/>
</dbReference>
<evidence type="ECO:0000259" key="5">
    <source>
        <dbReference type="PROSITE" id="PS50931"/>
    </source>
</evidence>
<evidence type="ECO:0000313" key="7">
    <source>
        <dbReference type="EMBL" id="GEL59817.1"/>
    </source>
</evidence>
<keyword evidence="2" id="KW-0805">Transcription regulation</keyword>
<evidence type="ECO:0000256" key="3">
    <source>
        <dbReference type="ARBA" id="ARBA00023125"/>
    </source>
</evidence>
<dbReference type="EMBL" id="BAMV01000012">
    <property type="protein sequence ID" value="GAN60547.1"/>
    <property type="molecule type" value="Genomic_DNA"/>
</dbReference>
<dbReference type="FunFam" id="1.10.10.10:FF:000001">
    <property type="entry name" value="LysR family transcriptional regulator"/>
    <property type="match status" value="1"/>
</dbReference>
<evidence type="ECO:0000313" key="9">
    <source>
        <dbReference type="Proteomes" id="UP000321891"/>
    </source>
</evidence>
<dbReference type="SUPFAM" id="SSF53850">
    <property type="entry name" value="Periplasmic binding protein-like II"/>
    <property type="match status" value="1"/>
</dbReference>
<gene>
    <name evidence="6" type="ORF">Abci_012_020</name>
    <name evidence="7" type="ORF">ACI01nite_24190</name>
</gene>